<evidence type="ECO:0000313" key="2">
    <source>
        <dbReference type="EMBL" id="PCI78519.1"/>
    </source>
</evidence>
<dbReference type="Proteomes" id="UP000218775">
    <property type="component" value="Unassembled WGS sequence"/>
</dbReference>
<protein>
    <submittedName>
        <fullName evidence="2">Uncharacterized protein</fullName>
    </submittedName>
</protein>
<reference evidence="3" key="1">
    <citation type="submission" date="2017-08" db="EMBL/GenBank/DDBJ databases">
        <title>A dynamic microbial community with high functional redundancy inhabits the cold, oxic subseafloor aquifer.</title>
        <authorList>
            <person name="Tully B.J."/>
            <person name="Wheat C.G."/>
            <person name="Glazer B.T."/>
            <person name="Huber J.A."/>
        </authorList>
    </citation>
    <scope>NUCLEOTIDE SEQUENCE [LARGE SCALE GENOMIC DNA]</scope>
</reference>
<keyword evidence="1" id="KW-0732">Signal</keyword>
<name>A0A2A4X8R7_UNCAE</name>
<accession>A0A2A4X8R7</accession>
<evidence type="ECO:0000313" key="3">
    <source>
        <dbReference type="Proteomes" id="UP000218775"/>
    </source>
</evidence>
<sequence length="91" mass="10753">MSKKKLVSIFLTCLFCSSLVSAMNDDYVFNNEERASQTNIPVKKYFEKDFNIIGLSKKYSKNDMIGYTTVQSQSQPRVNYFLRNFRKLFRK</sequence>
<organism evidence="2 3">
    <name type="scientific">Aerophobetes bacterium</name>
    <dbReference type="NCBI Taxonomy" id="2030807"/>
    <lineage>
        <taxon>Bacteria</taxon>
        <taxon>Candidatus Aerophobota</taxon>
    </lineage>
</organism>
<feature type="chain" id="PRO_5013218210" evidence="1">
    <location>
        <begin position="23"/>
        <end position="91"/>
    </location>
</feature>
<evidence type="ECO:0000256" key="1">
    <source>
        <dbReference type="SAM" id="SignalP"/>
    </source>
</evidence>
<feature type="signal peptide" evidence="1">
    <location>
        <begin position="1"/>
        <end position="22"/>
    </location>
</feature>
<gene>
    <name evidence="2" type="ORF">COB21_00530</name>
</gene>
<dbReference type="AlphaFoldDB" id="A0A2A4X8R7"/>
<proteinExistence type="predicted"/>
<dbReference type="EMBL" id="NVUK01000004">
    <property type="protein sequence ID" value="PCI78519.1"/>
    <property type="molecule type" value="Genomic_DNA"/>
</dbReference>
<comment type="caution">
    <text evidence="2">The sequence shown here is derived from an EMBL/GenBank/DDBJ whole genome shotgun (WGS) entry which is preliminary data.</text>
</comment>